<dbReference type="VEuPathDB" id="FungiDB:JI435_408430"/>
<evidence type="ECO:0000313" key="2">
    <source>
        <dbReference type="Proteomes" id="UP000663193"/>
    </source>
</evidence>
<dbReference type="AlphaFoldDB" id="A0A7U2EZX4"/>
<sequence>MLCAAWCRSLDVSPPSGRGAWYSCAPYSCELRAAVRRRAAAETSAGRDVTGVEMRSRLNLDLTSRRRSGHAAWGAAVNAARCR</sequence>
<organism evidence="1 2">
    <name type="scientific">Phaeosphaeria nodorum (strain SN15 / ATCC MYA-4574 / FGSC 10173)</name>
    <name type="common">Glume blotch fungus</name>
    <name type="synonym">Parastagonospora nodorum</name>
    <dbReference type="NCBI Taxonomy" id="321614"/>
    <lineage>
        <taxon>Eukaryota</taxon>
        <taxon>Fungi</taxon>
        <taxon>Dikarya</taxon>
        <taxon>Ascomycota</taxon>
        <taxon>Pezizomycotina</taxon>
        <taxon>Dothideomycetes</taxon>
        <taxon>Pleosporomycetidae</taxon>
        <taxon>Pleosporales</taxon>
        <taxon>Pleosporineae</taxon>
        <taxon>Phaeosphaeriaceae</taxon>
        <taxon>Parastagonospora</taxon>
    </lineage>
</organism>
<protein>
    <submittedName>
        <fullName evidence="1">Uncharacterized protein</fullName>
    </submittedName>
</protein>
<proteinExistence type="predicted"/>
<dbReference type="Proteomes" id="UP000663193">
    <property type="component" value="Chromosome 6"/>
</dbReference>
<dbReference type="EMBL" id="CP069028">
    <property type="protein sequence ID" value="QRC96204.1"/>
    <property type="molecule type" value="Genomic_DNA"/>
</dbReference>
<name>A0A7U2EZX4_PHANO</name>
<gene>
    <name evidence="1" type="ORF">JI435_408430</name>
</gene>
<keyword evidence="2" id="KW-1185">Reference proteome</keyword>
<reference evidence="2" key="1">
    <citation type="journal article" date="2021" name="BMC Genomics">
        <title>Chromosome-level genome assembly and manually-curated proteome of model necrotroph Parastagonospora nodorum Sn15 reveals a genome-wide trove of candidate effector homologs, and redundancy of virulence-related functions within an accessory chromosome.</title>
        <authorList>
            <person name="Bertazzoni S."/>
            <person name="Jones D.A.B."/>
            <person name="Phan H.T."/>
            <person name="Tan K.-C."/>
            <person name="Hane J.K."/>
        </authorList>
    </citation>
    <scope>NUCLEOTIDE SEQUENCE [LARGE SCALE GENOMIC DNA]</scope>
    <source>
        <strain evidence="2">SN15 / ATCC MYA-4574 / FGSC 10173)</strain>
    </source>
</reference>
<accession>A0A7U2EZX4</accession>
<evidence type="ECO:0000313" key="1">
    <source>
        <dbReference type="EMBL" id="QRC96204.1"/>
    </source>
</evidence>